<keyword evidence="6" id="KW-0902">Two-component regulatory system</keyword>
<dbReference type="Pfam" id="PF00512">
    <property type="entry name" value="HisKA"/>
    <property type="match status" value="1"/>
</dbReference>
<accession>X0W2F0</accession>
<dbReference type="Gene3D" id="3.40.50.2300">
    <property type="match status" value="1"/>
</dbReference>
<evidence type="ECO:0000259" key="9">
    <source>
        <dbReference type="PROSITE" id="PS50110"/>
    </source>
</evidence>
<keyword evidence="7" id="KW-0175">Coiled coil</keyword>
<dbReference type="InterPro" id="IPR001789">
    <property type="entry name" value="Sig_transdc_resp-reg_receiver"/>
</dbReference>
<dbReference type="InterPro" id="IPR011006">
    <property type="entry name" value="CheY-like_superfamily"/>
</dbReference>
<evidence type="ECO:0000256" key="3">
    <source>
        <dbReference type="ARBA" id="ARBA00022553"/>
    </source>
</evidence>
<evidence type="ECO:0000256" key="1">
    <source>
        <dbReference type="ARBA" id="ARBA00000085"/>
    </source>
</evidence>
<dbReference type="AlphaFoldDB" id="X0W2F0"/>
<evidence type="ECO:0000256" key="7">
    <source>
        <dbReference type="SAM" id="Coils"/>
    </source>
</evidence>
<dbReference type="EMBL" id="BARS01020408">
    <property type="protein sequence ID" value="GAG06921.1"/>
    <property type="molecule type" value="Genomic_DNA"/>
</dbReference>
<feature type="coiled-coil region" evidence="7">
    <location>
        <begin position="119"/>
        <end position="149"/>
    </location>
</feature>
<dbReference type="PROSITE" id="PS50109">
    <property type="entry name" value="HIS_KIN"/>
    <property type="match status" value="1"/>
</dbReference>
<reference evidence="10" key="1">
    <citation type="journal article" date="2014" name="Front. Microbiol.">
        <title>High frequency of phylogenetically diverse reductive dehalogenase-homologous genes in deep subseafloor sedimentary metagenomes.</title>
        <authorList>
            <person name="Kawai M."/>
            <person name="Futagami T."/>
            <person name="Toyoda A."/>
            <person name="Takaki Y."/>
            <person name="Nishi S."/>
            <person name="Hori S."/>
            <person name="Arai W."/>
            <person name="Tsubouchi T."/>
            <person name="Morono Y."/>
            <person name="Uchiyama I."/>
            <person name="Ito T."/>
            <person name="Fujiyama A."/>
            <person name="Inagaki F."/>
            <person name="Takami H."/>
        </authorList>
    </citation>
    <scope>NUCLEOTIDE SEQUENCE</scope>
    <source>
        <strain evidence="10">Expedition CK06-06</strain>
    </source>
</reference>
<proteinExistence type="predicted"/>
<dbReference type="GO" id="GO:0000155">
    <property type="term" value="F:phosphorelay sensor kinase activity"/>
    <property type="evidence" value="ECO:0007669"/>
    <property type="project" value="InterPro"/>
</dbReference>
<dbReference type="EC" id="2.7.13.3" evidence="2"/>
<dbReference type="Gene3D" id="1.10.287.130">
    <property type="match status" value="1"/>
</dbReference>
<gene>
    <name evidence="10" type="ORF">S01H1_32912</name>
</gene>
<evidence type="ECO:0000259" key="8">
    <source>
        <dbReference type="PROSITE" id="PS50109"/>
    </source>
</evidence>
<dbReference type="CDD" id="cd00082">
    <property type="entry name" value="HisKA"/>
    <property type="match status" value="1"/>
</dbReference>
<dbReference type="PROSITE" id="PS50110">
    <property type="entry name" value="RESPONSE_REGULATORY"/>
    <property type="match status" value="1"/>
</dbReference>
<dbReference type="SMART" id="SM00388">
    <property type="entry name" value="HisKA"/>
    <property type="match status" value="1"/>
</dbReference>
<evidence type="ECO:0000256" key="5">
    <source>
        <dbReference type="ARBA" id="ARBA00022777"/>
    </source>
</evidence>
<evidence type="ECO:0000313" key="10">
    <source>
        <dbReference type="EMBL" id="GAG06921.1"/>
    </source>
</evidence>
<dbReference type="SUPFAM" id="SSF52172">
    <property type="entry name" value="CheY-like"/>
    <property type="match status" value="1"/>
</dbReference>
<dbReference type="InterPro" id="IPR003661">
    <property type="entry name" value="HisK_dim/P_dom"/>
</dbReference>
<evidence type="ECO:0000256" key="2">
    <source>
        <dbReference type="ARBA" id="ARBA00012438"/>
    </source>
</evidence>
<keyword evidence="4" id="KW-0808">Transferase</keyword>
<protein>
    <recommendedName>
        <fullName evidence="2">histidine kinase</fullName>
        <ecNumber evidence="2">2.7.13.3</ecNumber>
    </recommendedName>
</protein>
<feature type="non-terminal residue" evidence="10">
    <location>
        <position position="227"/>
    </location>
</feature>
<dbReference type="Pfam" id="PF00072">
    <property type="entry name" value="Response_reg"/>
    <property type="match status" value="1"/>
</dbReference>
<comment type="catalytic activity">
    <reaction evidence="1">
        <text>ATP + protein L-histidine = ADP + protein N-phospho-L-histidine.</text>
        <dbReference type="EC" id="2.7.13.3"/>
    </reaction>
</comment>
<dbReference type="SUPFAM" id="SSF47384">
    <property type="entry name" value="Homodimeric domain of signal transducing histidine kinase"/>
    <property type="match status" value="1"/>
</dbReference>
<dbReference type="PANTHER" id="PTHR43547:SF2">
    <property type="entry name" value="HYBRID SIGNAL TRANSDUCTION HISTIDINE KINASE C"/>
    <property type="match status" value="1"/>
</dbReference>
<dbReference type="PANTHER" id="PTHR43547">
    <property type="entry name" value="TWO-COMPONENT HISTIDINE KINASE"/>
    <property type="match status" value="1"/>
</dbReference>
<dbReference type="InterPro" id="IPR005467">
    <property type="entry name" value="His_kinase_dom"/>
</dbReference>
<sequence length="227" mass="25815">MNRVLVVDDELNILEAARQMLQLKGYEVEVADCFTKAREKLKTGKIDLVITDLGMGAERGEDLLKEVTKEYPDIGVIIMTGYVDVQKAVECMRAGAENYLPKPFEMKEFLQMVGKYFETRNLKNEVVALKNLNERMKDLNEMKSNFICNVSHELRTPLTSIKAAMDLAGKAEADEKKKKLNVIINHNVKRMIILVRDLLDFSRMEKGMISINMKSCDMPHIISNAVA</sequence>
<feature type="domain" description="Histidine kinase" evidence="8">
    <location>
        <begin position="149"/>
        <end position="227"/>
    </location>
</feature>
<keyword evidence="5" id="KW-0418">Kinase</keyword>
<evidence type="ECO:0000256" key="4">
    <source>
        <dbReference type="ARBA" id="ARBA00022679"/>
    </source>
</evidence>
<dbReference type="InterPro" id="IPR036097">
    <property type="entry name" value="HisK_dim/P_sf"/>
</dbReference>
<comment type="caution">
    <text evidence="10">The sequence shown here is derived from an EMBL/GenBank/DDBJ whole genome shotgun (WGS) entry which is preliminary data.</text>
</comment>
<keyword evidence="3" id="KW-0597">Phosphoprotein</keyword>
<evidence type="ECO:0000256" key="6">
    <source>
        <dbReference type="ARBA" id="ARBA00023012"/>
    </source>
</evidence>
<dbReference type="FunFam" id="1.10.287.130:FF:000001">
    <property type="entry name" value="Two-component sensor histidine kinase"/>
    <property type="match status" value="1"/>
</dbReference>
<name>X0W2F0_9ZZZZ</name>
<feature type="domain" description="Response regulatory" evidence="9">
    <location>
        <begin position="3"/>
        <end position="117"/>
    </location>
</feature>
<organism evidence="10">
    <name type="scientific">marine sediment metagenome</name>
    <dbReference type="NCBI Taxonomy" id="412755"/>
    <lineage>
        <taxon>unclassified sequences</taxon>
        <taxon>metagenomes</taxon>
        <taxon>ecological metagenomes</taxon>
    </lineage>
</organism>
<dbReference type="SMART" id="SM00448">
    <property type="entry name" value="REC"/>
    <property type="match status" value="1"/>
</dbReference>